<evidence type="ECO:0000313" key="2">
    <source>
        <dbReference type="Proteomes" id="UP000805193"/>
    </source>
</evidence>
<dbReference type="Proteomes" id="UP000805193">
    <property type="component" value="Unassembled WGS sequence"/>
</dbReference>
<gene>
    <name evidence="1" type="ORF">HPB47_017098</name>
</gene>
<comment type="caution">
    <text evidence="1">The sequence shown here is derived from an EMBL/GenBank/DDBJ whole genome shotgun (WGS) entry which is preliminary data.</text>
</comment>
<organism evidence="1 2">
    <name type="scientific">Ixodes persulcatus</name>
    <name type="common">Taiga tick</name>
    <dbReference type="NCBI Taxonomy" id="34615"/>
    <lineage>
        <taxon>Eukaryota</taxon>
        <taxon>Metazoa</taxon>
        <taxon>Ecdysozoa</taxon>
        <taxon>Arthropoda</taxon>
        <taxon>Chelicerata</taxon>
        <taxon>Arachnida</taxon>
        <taxon>Acari</taxon>
        <taxon>Parasitiformes</taxon>
        <taxon>Ixodida</taxon>
        <taxon>Ixodoidea</taxon>
        <taxon>Ixodidae</taxon>
        <taxon>Ixodinae</taxon>
        <taxon>Ixodes</taxon>
    </lineage>
</organism>
<sequence length="105" mass="11632">MPEFKPLECRCCREMGRKLTDLQLGSRIETWHHGGELGKHVYRGADHDRGSLRRRERHGAAGLAAARPGARPGTRLHSALYIPQLPAYIAARRPISGSLRGSTPL</sequence>
<protein>
    <submittedName>
        <fullName evidence="1">Uncharacterized protein</fullName>
    </submittedName>
</protein>
<evidence type="ECO:0000313" key="1">
    <source>
        <dbReference type="EMBL" id="KAG0438238.1"/>
    </source>
</evidence>
<proteinExistence type="predicted"/>
<keyword evidence="2" id="KW-1185">Reference proteome</keyword>
<reference evidence="1 2" key="1">
    <citation type="journal article" date="2020" name="Cell">
        <title>Large-Scale Comparative Analyses of Tick Genomes Elucidate Their Genetic Diversity and Vector Capacities.</title>
        <authorList>
            <consortium name="Tick Genome and Microbiome Consortium (TIGMIC)"/>
            <person name="Jia N."/>
            <person name="Wang J."/>
            <person name="Shi W."/>
            <person name="Du L."/>
            <person name="Sun Y."/>
            <person name="Zhan W."/>
            <person name="Jiang J.F."/>
            <person name="Wang Q."/>
            <person name="Zhang B."/>
            <person name="Ji P."/>
            <person name="Bell-Sakyi L."/>
            <person name="Cui X.M."/>
            <person name="Yuan T.T."/>
            <person name="Jiang B.G."/>
            <person name="Yang W.F."/>
            <person name="Lam T.T."/>
            <person name="Chang Q.C."/>
            <person name="Ding S.J."/>
            <person name="Wang X.J."/>
            <person name="Zhu J.G."/>
            <person name="Ruan X.D."/>
            <person name="Zhao L."/>
            <person name="Wei J.T."/>
            <person name="Ye R.Z."/>
            <person name="Que T.C."/>
            <person name="Du C.H."/>
            <person name="Zhou Y.H."/>
            <person name="Cheng J.X."/>
            <person name="Dai P.F."/>
            <person name="Guo W.B."/>
            <person name="Han X.H."/>
            <person name="Huang E.J."/>
            <person name="Li L.F."/>
            <person name="Wei W."/>
            <person name="Gao Y.C."/>
            <person name="Liu J.Z."/>
            <person name="Shao H.Z."/>
            <person name="Wang X."/>
            <person name="Wang C.C."/>
            <person name="Yang T.C."/>
            <person name="Huo Q.B."/>
            <person name="Li W."/>
            <person name="Chen H.Y."/>
            <person name="Chen S.E."/>
            <person name="Zhou L.G."/>
            <person name="Ni X.B."/>
            <person name="Tian J.H."/>
            <person name="Sheng Y."/>
            <person name="Liu T."/>
            <person name="Pan Y.S."/>
            <person name="Xia L.Y."/>
            <person name="Li J."/>
            <person name="Zhao F."/>
            <person name="Cao W.C."/>
        </authorList>
    </citation>
    <scope>NUCLEOTIDE SEQUENCE [LARGE SCALE GENOMIC DNA]</scope>
    <source>
        <strain evidence="1">Iper-2018</strain>
    </source>
</reference>
<name>A0AC60QPF3_IXOPE</name>
<dbReference type="EMBL" id="JABSTQ010005937">
    <property type="protein sequence ID" value="KAG0438238.1"/>
    <property type="molecule type" value="Genomic_DNA"/>
</dbReference>
<accession>A0AC60QPF3</accession>